<evidence type="ECO:0000256" key="1">
    <source>
        <dbReference type="SAM" id="MobiDB-lite"/>
    </source>
</evidence>
<dbReference type="EMBL" id="JBGMDY010000009">
    <property type="protein sequence ID" value="KAL2323063.1"/>
    <property type="molecule type" value="Genomic_DNA"/>
</dbReference>
<gene>
    <name evidence="2" type="ORF">Fmac_027442</name>
</gene>
<dbReference type="AlphaFoldDB" id="A0ABD1LHY7"/>
<keyword evidence="3" id="KW-1185">Reference proteome</keyword>
<feature type="region of interest" description="Disordered" evidence="1">
    <location>
        <begin position="45"/>
        <end position="121"/>
    </location>
</feature>
<comment type="caution">
    <text evidence="2">The sequence shown here is derived from an EMBL/GenBank/DDBJ whole genome shotgun (WGS) entry which is preliminary data.</text>
</comment>
<name>A0ABD1LHY7_9FABA</name>
<reference evidence="2 3" key="1">
    <citation type="submission" date="2024-08" db="EMBL/GenBank/DDBJ databases">
        <title>Insights into the chromosomal genome structure of Flemingia macrophylla.</title>
        <authorList>
            <person name="Ding Y."/>
            <person name="Zhao Y."/>
            <person name="Bi W."/>
            <person name="Wu M."/>
            <person name="Zhao G."/>
            <person name="Gong Y."/>
            <person name="Li W."/>
            <person name="Zhang P."/>
        </authorList>
    </citation>
    <scope>NUCLEOTIDE SEQUENCE [LARGE SCALE GENOMIC DNA]</scope>
    <source>
        <strain evidence="2">DYQJB</strain>
        <tissue evidence="2">Leaf</tissue>
    </source>
</reference>
<protein>
    <submittedName>
        <fullName evidence="2">Uncharacterized protein</fullName>
    </submittedName>
</protein>
<organism evidence="2 3">
    <name type="scientific">Flemingia macrophylla</name>
    <dbReference type="NCBI Taxonomy" id="520843"/>
    <lineage>
        <taxon>Eukaryota</taxon>
        <taxon>Viridiplantae</taxon>
        <taxon>Streptophyta</taxon>
        <taxon>Embryophyta</taxon>
        <taxon>Tracheophyta</taxon>
        <taxon>Spermatophyta</taxon>
        <taxon>Magnoliopsida</taxon>
        <taxon>eudicotyledons</taxon>
        <taxon>Gunneridae</taxon>
        <taxon>Pentapetalae</taxon>
        <taxon>rosids</taxon>
        <taxon>fabids</taxon>
        <taxon>Fabales</taxon>
        <taxon>Fabaceae</taxon>
        <taxon>Papilionoideae</taxon>
        <taxon>50 kb inversion clade</taxon>
        <taxon>NPAAA clade</taxon>
        <taxon>indigoferoid/millettioid clade</taxon>
        <taxon>Phaseoleae</taxon>
        <taxon>Flemingia</taxon>
    </lineage>
</organism>
<evidence type="ECO:0000313" key="2">
    <source>
        <dbReference type="EMBL" id="KAL2323063.1"/>
    </source>
</evidence>
<sequence>MPRIDPASSPYHAMIVYYTSDDIARGLALRQLNIYDTADHYVEPSASTSHIGQAVDIPPLPVPRSSREARGPRTRRRVKPVQHVVPSVHERLPGHYYGPGDDTGVYHSQSQEAVHQEYPPA</sequence>
<accession>A0ABD1LHY7</accession>
<evidence type="ECO:0000313" key="3">
    <source>
        <dbReference type="Proteomes" id="UP001603857"/>
    </source>
</evidence>
<dbReference type="Proteomes" id="UP001603857">
    <property type="component" value="Unassembled WGS sequence"/>
</dbReference>
<proteinExistence type="predicted"/>